<keyword evidence="2" id="KW-1185">Reference proteome</keyword>
<evidence type="ECO:0000313" key="1">
    <source>
        <dbReference type="EMBL" id="MBA9041832.1"/>
    </source>
</evidence>
<dbReference type="Gene3D" id="3.40.630.30">
    <property type="match status" value="1"/>
</dbReference>
<dbReference type="EMBL" id="JACJHT010000006">
    <property type="protein sequence ID" value="MBA9041832.1"/>
    <property type="molecule type" value="Genomic_DNA"/>
</dbReference>
<proteinExistence type="predicted"/>
<dbReference type="Proteomes" id="UP000543174">
    <property type="component" value="Unassembled WGS sequence"/>
</dbReference>
<evidence type="ECO:0000313" key="2">
    <source>
        <dbReference type="Proteomes" id="UP000543174"/>
    </source>
</evidence>
<name>A0A7W3NF75_PRIAR</name>
<reference evidence="1" key="1">
    <citation type="submission" date="2020-08" db="EMBL/GenBank/DDBJ databases">
        <title>Functional genomics of gut bacteria from endangered species of beetles.</title>
        <authorList>
            <person name="Carlos-Shanley C."/>
        </authorList>
    </citation>
    <scope>NUCLEOTIDE SEQUENCE [LARGE SCALE GENOMIC DNA]</scope>
    <source>
        <strain evidence="1">S00060</strain>
    </source>
</reference>
<organism evidence="1 2">
    <name type="scientific">Priestia aryabhattai</name>
    <name type="common">Bacillus aryabhattai</name>
    <dbReference type="NCBI Taxonomy" id="412384"/>
    <lineage>
        <taxon>Bacteria</taxon>
        <taxon>Bacillati</taxon>
        <taxon>Bacillota</taxon>
        <taxon>Bacilli</taxon>
        <taxon>Bacillales</taxon>
        <taxon>Bacillaceae</taxon>
        <taxon>Priestia</taxon>
    </lineage>
</organism>
<gene>
    <name evidence="1" type="ORF">HNP21_004962</name>
</gene>
<protein>
    <recommendedName>
        <fullName evidence="3">N-acetyltransferase domain-containing protein</fullName>
    </recommendedName>
</protein>
<dbReference type="InterPro" id="IPR016181">
    <property type="entry name" value="Acyl_CoA_acyltransferase"/>
</dbReference>
<evidence type="ECO:0008006" key="3">
    <source>
        <dbReference type="Google" id="ProtNLM"/>
    </source>
</evidence>
<dbReference type="RefSeq" id="WP_182527830.1">
    <property type="nucleotide sequence ID" value="NZ_JACJHT010000006.1"/>
</dbReference>
<sequence length="120" mass="14012">MTMKVPVENFVELYVSHQFLQSFPFLNHIYKDITLDTCLDFISTKQKQGYQFFALYHDTQIVALASVNWCRKKKNVYVQGLVTEPCSIFSNQYIKKALLDSLYEWITNRGAESLQVDCLV</sequence>
<dbReference type="SUPFAM" id="SSF55729">
    <property type="entry name" value="Acyl-CoA N-acyltransferases (Nat)"/>
    <property type="match status" value="1"/>
</dbReference>
<accession>A0A7W3NF75</accession>
<comment type="caution">
    <text evidence="1">The sequence shown here is derived from an EMBL/GenBank/DDBJ whole genome shotgun (WGS) entry which is preliminary data.</text>
</comment>
<dbReference type="AlphaFoldDB" id="A0A7W3NF75"/>